<reference evidence="10" key="2">
    <citation type="submission" date="2016-04" db="EMBL/GenBank/DDBJ databases">
        <title>First Complete Genome Sequence of a Subdivision 6 Acidobacterium.</title>
        <authorList>
            <person name="Huang S."/>
            <person name="Vieira S."/>
            <person name="Bunk B."/>
            <person name="Riedel T."/>
            <person name="Sproeer C."/>
            <person name="Overmann J."/>
        </authorList>
    </citation>
    <scope>NUCLEOTIDE SEQUENCE [LARGE SCALE GENOMIC DNA]</scope>
    <source>
        <strain evidence="10">DSM 100886 HEG_-6_39</strain>
    </source>
</reference>
<dbReference type="AlphaFoldDB" id="A0A143PVB9"/>
<evidence type="ECO:0000313" key="9">
    <source>
        <dbReference type="EMBL" id="AMY12635.1"/>
    </source>
</evidence>
<keyword evidence="5 7" id="KW-0238">DNA-binding</keyword>
<evidence type="ECO:0000256" key="3">
    <source>
        <dbReference type="ARBA" id="ARBA00022737"/>
    </source>
</evidence>
<comment type="subunit">
    <text evidence="7">Forms oligomers.</text>
</comment>
<comment type="subcellular location">
    <subcellularLocation>
        <location evidence="7">Cytoplasm</location>
        <location evidence="7">Nucleoid</location>
    </subcellularLocation>
</comment>
<dbReference type="STRING" id="1855912.LuPra_05916"/>
<keyword evidence="9" id="KW-0132">Cell division</keyword>
<keyword evidence="4 7" id="KW-0805">Transcription regulation</keyword>
<keyword evidence="9" id="KW-0131">Cell cycle</keyword>
<protein>
    <recommendedName>
        <fullName evidence="1 7">Transcriptional regulator MraZ</fullName>
    </recommendedName>
</protein>
<evidence type="ECO:0000256" key="5">
    <source>
        <dbReference type="ARBA" id="ARBA00023125"/>
    </source>
</evidence>
<dbReference type="KEGG" id="abac:LuPra_05916"/>
<keyword evidence="10" id="KW-1185">Reference proteome</keyword>
<dbReference type="PROSITE" id="PS51740">
    <property type="entry name" value="SPOVT_ABRB"/>
    <property type="match status" value="2"/>
</dbReference>
<dbReference type="PANTHER" id="PTHR34701">
    <property type="entry name" value="TRANSCRIPTIONAL REGULATOR MRAZ"/>
    <property type="match status" value="1"/>
</dbReference>
<evidence type="ECO:0000256" key="4">
    <source>
        <dbReference type="ARBA" id="ARBA00023015"/>
    </source>
</evidence>
<dbReference type="InterPro" id="IPR007159">
    <property type="entry name" value="SpoVT-AbrB_dom"/>
</dbReference>
<evidence type="ECO:0000256" key="6">
    <source>
        <dbReference type="ARBA" id="ARBA00023163"/>
    </source>
</evidence>
<gene>
    <name evidence="7" type="primary">mraZ</name>
    <name evidence="9" type="ORF">LuPra_05916</name>
</gene>
<evidence type="ECO:0000256" key="1">
    <source>
        <dbReference type="ARBA" id="ARBA00013860"/>
    </source>
</evidence>
<dbReference type="InterPro" id="IPR035644">
    <property type="entry name" value="MraZ_C"/>
</dbReference>
<dbReference type="CDD" id="cd16321">
    <property type="entry name" value="MraZ_C"/>
    <property type="match status" value="1"/>
</dbReference>
<sequence>MLRGRISTRIDDKGRLKVPSAFRAHIEAEYGPALYMTSLSPTGEYVRLYPLKVWEAIEEKLRGVPQMNQSRKSFEMTTSYWGQLVEFDAQGRVVIPPPLREAAGASAEVDVLGLQNCLDIWNSDRLRSKVLSDGLNDTHLTDLAALGI</sequence>
<dbReference type="Proteomes" id="UP000076079">
    <property type="component" value="Chromosome"/>
</dbReference>
<comment type="similarity">
    <text evidence="7">Belongs to the MraZ family.</text>
</comment>
<dbReference type="SUPFAM" id="SSF89447">
    <property type="entry name" value="AbrB/MazE/MraZ-like"/>
    <property type="match status" value="1"/>
</dbReference>
<reference evidence="9 10" key="1">
    <citation type="journal article" date="2016" name="Genome Announc.">
        <title>First Complete Genome Sequence of a Subdivision 6 Acidobacterium Strain.</title>
        <authorList>
            <person name="Huang S."/>
            <person name="Vieira S."/>
            <person name="Bunk B."/>
            <person name="Riedel T."/>
            <person name="Sproer C."/>
            <person name="Overmann J."/>
        </authorList>
    </citation>
    <scope>NUCLEOTIDE SEQUENCE [LARGE SCALE GENOMIC DNA]</scope>
    <source>
        <strain evidence="10">DSM 100886 HEG_-6_39</strain>
    </source>
</reference>
<evidence type="ECO:0000256" key="2">
    <source>
        <dbReference type="ARBA" id="ARBA00022490"/>
    </source>
</evidence>
<dbReference type="GO" id="GO:0003700">
    <property type="term" value="F:DNA-binding transcription factor activity"/>
    <property type="evidence" value="ECO:0007669"/>
    <property type="project" value="UniProtKB-UniRule"/>
</dbReference>
<dbReference type="InterPro" id="IPR003444">
    <property type="entry name" value="MraZ"/>
</dbReference>
<keyword evidence="2 7" id="KW-0963">Cytoplasm</keyword>
<dbReference type="InterPro" id="IPR020603">
    <property type="entry name" value="MraZ_dom"/>
</dbReference>
<feature type="domain" description="SpoVT-AbrB" evidence="8">
    <location>
        <begin position="82"/>
        <end position="125"/>
    </location>
</feature>
<dbReference type="EMBL" id="CP015136">
    <property type="protein sequence ID" value="AMY12635.1"/>
    <property type="molecule type" value="Genomic_DNA"/>
</dbReference>
<proteinExistence type="inferred from homology"/>
<dbReference type="GO" id="GO:0000976">
    <property type="term" value="F:transcription cis-regulatory region binding"/>
    <property type="evidence" value="ECO:0007669"/>
    <property type="project" value="TreeGrafter"/>
</dbReference>
<name>A0A143PVB9_LUTPR</name>
<dbReference type="PANTHER" id="PTHR34701:SF1">
    <property type="entry name" value="TRANSCRIPTIONAL REGULATOR MRAZ"/>
    <property type="match status" value="1"/>
</dbReference>
<dbReference type="InterPro" id="IPR037914">
    <property type="entry name" value="SpoVT-AbrB_sf"/>
</dbReference>
<dbReference type="Pfam" id="PF02381">
    <property type="entry name" value="MraZ"/>
    <property type="match status" value="2"/>
</dbReference>
<dbReference type="GO" id="GO:0005737">
    <property type="term" value="C:cytoplasm"/>
    <property type="evidence" value="ECO:0007669"/>
    <property type="project" value="UniProtKB-UniRule"/>
</dbReference>
<dbReference type="RefSeq" id="WP_157899842.1">
    <property type="nucleotide sequence ID" value="NZ_CP015136.1"/>
</dbReference>
<keyword evidence="6 7" id="KW-0804">Transcription</keyword>
<dbReference type="CDD" id="cd16320">
    <property type="entry name" value="MraZ_N"/>
    <property type="match status" value="1"/>
</dbReference>
<feature type="domain" description="SpoVT-AbrB" evidence="8">
    <location>
        <begin position="5"/>
        <end position="53"/>
    </location>
</feature>
<evidence type="ECO:0000256" key="7">
    <source>
        <dbReference type="HAMAP-Rule" id="MF_01008"/>
    </source>
</evidence>
<dbReference type="GO" id="GO:0051301">
    <property type="term" value="P:cell division"/>
    <property type="evidence" value="ECO:0007669"/>
    <property type="project" value="UniProtKB-KW"/>
</dbReference>
<dbReference type="OrthoDB" id="9807753at2"/>
<dbReference type="InterPro" id="IPR038619">
    <property type="entry name" value="MraZ_sf"/>
</dbReference>
<evidence type="ECO:0000313" key="10">
    <source>
        <dbReference type="Proteomes" id="UP000076079"/>
    </source>
</evidence>
<dbReference type="GO" id="GO:2000143">
    <property type="term" value="P:negative regulation of DNA-templated transcription initiation"/>
    <property type="evidence" value="ECO:0007669"/>
    <property type="project" value="TreeGrafter"/>
</dbReference>
<keyword evidence="3" id="KW-0677">Repeat</keyword>
<dbReference type="Gene3D" id="3.40.1550.20">
    <property type="entry name" value="Transcriptional regulator MraZ domain"/>
    <property type="match status" value="1"/>
</dbReference>
<evidence type="ECO:0000259" key="8">
    <source>
        <dbReference type="PROSITE" id="PS51740"/>
    </source>
</evidence>
<dbReference type="InterPro" id="IPR035642">
    <property type="entry name" value="MraZ_N"/>
</dbReference>
<dbReference type="GO" id="GO:0009295">
    <property type="term" value="C:nucleoid"/>
    <property type="evidence" value="ECO:0007669"/>
    <property type="project" value="UniProtKB-SubCell"/>
</dbReference>
<organism evidence="9 10">
    <name type="scientific">Luteitalea pratensis</name>
    <dbReference type="NCBI Taxonomy" id="1855912"/>
    <lineage>
        <taxon>Bacteria</taxon>
        <taxon>Pseudomonadati</taxon>
        <taxon>Acidobacteriota</taxon>
        <taxon>Vicinamibacteria</taxon>
        <taxon>Vicinamibacterales</taxon>
        <taxon>Vicinamibacteraceae</taxon>
        <taxon>Luteitalea</taxon>
    </lineage>
</organism>
<accession>A0A143PVB9</accession>
<dbReference type="HAMAP" id="MF_01008">
    <property type="entry name" value="MraZ"/>
    <property type="match status" value="1"/>
</dbReference>